<dbReference type="EMBL" id="KQ090502">
    <property type="protein sequence ID" value="KMS95246.1"/>
    <property type="molecule type" value="Genomic_DNA"/>
</dbReference>
<evidence type="ECO:0000313" key="2">
    <source>
        <dbReference type="Proteomes" id="UP000035740"/>
    </source>
</evidence>
<protein>
    <submittedName>
        <fullName evidence="1">Uncharacterized protein</fullName>
    </submittedName>
</protein>
<dbReference type="AlphaFoldDB" id="A0A0J8B2M6"/>
<reference evidence="1 2" key="1">
    <citation type="journal article" date="2014" name="Nature">
        <title>The genome of the recently domesticated crop plant sugar beet (Beta vulgaris).</title>
        <authorList>
            <person name="Dohm J.C."/>
            <person name="Minoche A.E."/>
            <person name="Holtgrawe D."/>
            <person name="Capella-Gutierrez S."/>
            <person name="Zakrzewski F."/>
            <person name="Tafer H."/>
            <person name="Rupp O."/>
            <person name="Sorensen T.R."/>
            <person name="Stracke R."/>
            <person name="Reinhardt R."/>
            <person name="Goesmann A."/>
            <person name="Kraft T."/>
            <person name="Schulz B."/>
            <person name="Stadler P.F."/>
            <person name="Schmidt T."/>
            <person name="Gabaldon T."/>
            <person name="Lehrach H."/>
            <person name="Weisshaar B."/>
            <person name="Himmelbauer H."/>
        </authorList>
    </citation>
    <scope>NUCLEOTIDE SEQUENCE [LARGE SCALE GENOMIC DNA]</scope>
    <source>
        <tissue evidence="1">Taproot</tissue>
    </source>
</reference>
<evidence type="ECO:0000313" key="1">
    <source>
        <dbReference type="EMBL" id="KMS95246.1"/>
    </source>
</evidence>
<proteinExistence type="predicted"/>
<name>A0A0J8B2M6_BETVV</name>
<dbReference type="Gramene" id="KMS95246">
    <property type="protein sequence ID" value="KMS95246"/>
    <property type="gene ID" value="BVRB_010620"/>
</dbReference>
<gene>
    <name evidence="1" type="ORF">BVRB_010620</name>
</gene>
<keyword evidence="2" id="KW-1185">Reference proteome</keyword>
<organism evidence="1 2">
    <name type="scientific">Beta vulgaris subsp. vulgaris</name>
    <name type="common">Beet</name>
    <dbReference type="NCBI Taxonomy" id="3555"/>
    <lineage>
        <taxon>Eukaryota</taxon>
        <taxon>Viridiplantae</taxon>
        <taxon>Streptophyta</taxon>
        <taxon>Embryophyta</taxon>
        <taxon>Tracheophyta</taxon>
        <taxon>Spermatophyta</taxon>
        <taxon>Magnoliopsida</taxon>
        <taxon>eudicotyledons</taxon>
        <taxon>Gunneridae</taxon>
        <taxon>Pentapetalae</taxon>
        <taxon>Caryophyllales</taxon>
        <taxon>Chenopodiaceae</taxon>
        <taxon>Betoideae</taxon>
        <taxon>Beta</taxon>
    </lineage>
</organism>
<dbReference type="Proteomes" id="UP000035740">
    <property type="component" value="Unassembled WGS sequence"/>
</dbReference>
<sequence>MSNLHYLLPTCYATKTLITYLLIASLEVNTIEFP</sequence>
<accession>A0A0J8B2M6</accession>